<organism evidence="2 3">
    <name type="scientific">Sandaracinus amylolyticus</name>
    <dbReference type="NCBI Taxonomy" id="927083"/>
    <lineage>
        <taxon>Bacteria</taxon>
        <taxon>Pseudomonadati</taxon>
        <taxon>Myxococcota</taxon>
        <taxon>Polyangia</taxon>
        <taxon>Polyangiales</taxon>
        <taxon>Sandaracinaceae</taxon>
        <taxon>Sandaracinus</taxon>
    </lineage>
</organism>
<feature type="compositionally biased region" description="Acidic residues" evidence="1">
    <location>
        <begin position="248"/>
        <end position="257"/>
    </location>
</feature>
<sequence>MPTPIRPNEIIYNPEPVVFGSYCDGARLQARHAKSIAGTLRTHAPHDLPRTGSEQLDRIEALAIFVDDILTERQIAATVKPAFEDFGAAWGGMSDALLSKSRLPVRHSPNAPRAVKMHTQIFPEGAGFIRWDAHAAWSEGDRVLRVIAQKDLKSELDALIGTDFLQAAKKATTALREALGVGETPRETPSTTRLQHAMQRFSRALGRYARIVAADVDLDDAASVERFRKAVMVPFDQFRTRRTTSGEVESEEPETDPPSEPTQPVTPTPGPALPSPFIEET</sequence>
<dbReference type="AlphaFoldDB" id="A0A0F6YL24"/>
<dbReference type="KEGG" id="samy:DB32_007009"/>
<reference evidence="2 3" key="1">
    <citation type="submission" date="2015-03" db="EMBL/GenBank/DDBJ databases">
        <title>Genome assembly of Sandaracinus amylolyticus DSM 53668.</title>
        <authorList>
            <person name="Sharma G."/>
            <person name="Subramanian S."/>
        </authorList>
    </citation>
    <scope>NUCLEOTIDE SEQUENCE [LARGE SCALE GENOMIC DNA]</scope>
    <source>
        <strain evidence="2 3">DSM 53668</strain>
    </source>
</reference>
<accession>A0A0F6YL24</accession>
<protein>
    <submittedName>
        <fullName evidence="2">Uncharacterized protein</fullName>
    </submittedName>
</protein>
<proteinExistence type="predicted"/>
<feature type="compositionally biased region" description="Pro residues" evidence="1">
    <location>
        <begin position="258"/>
        <end position="274"/>
    </location>
</feature>
<dbReference type="EMBL" id="CP011125">
    <property type="protein sequence ID" value="AKF09860.1"/>
    <property type="molecule type" value="Genomic_DNA"/>
</dbReference>
<evidence type="ECO:0000313" key="3">
    <source>
        <dbReference type="Proteomes" id="UP000034883"/>
    </source>
</evidence>
<feature type="region of interest" description="Disordered" evidence="1">
    <location>
        <begin position="239"/>
        <end position="281"/>
    </location>
</feature>
<gene>
    <name evidence="2" type="ORF">DB32_007009</name>
</gene>
<keyword evidence="3" id="KW-1185">Reference proteome</keyword>
<dbReference type="RefSeq" id="WP_053236864.1">
    <property type="nucleotide sequence ID" value="NZ_CP011125.1"/>
</dbReference>
<name>A0A0F6YL24_9BACT</name>
<evidence type="ECO:0000256" key="1">
    <source>
        <dbReference type="SAM" id="MobiDB-lite"/>
    </source>
</evidence>
<evidence type="ECO:0000313" key="2">
    <source>
        <dbReference type="EMBL" id="AKF09860.1"/>
    </source>
</evidence>
<dbReference type="Proteomes" id="UP000034883">
    <property type="component" value="Chromosome"/>
</dbReference>